<dbReference type="PANTHER" id="PTHR44846:SF17">
    <property type="entry name" value="GNTR-FAMILY TRANSCRIPTIONAL REGULATOR"/>
    <property type="match status" value="1"/>
</dbReference>
<dbReference type="Gene3D" id="1.10.10.10">
    <property type="entry name" value="Winged helix-like DNA-binding domain superfamily/Winged helix DNA-binding domain"/>
    <property type="match status" value="1"/>
</dbReference>
<dbReference type="AlphaFoldDB" id="A0A4R2D5F2"/>
<dbReference type="Proteomes" id="UP000295351">
    <property type="component" value="Unassembled WGS sequence"/>
</dbReference>
<evidence type="ECO:0000256" key="2">
    <source>
        <dbReference type="ARBA" id="ARBA00023125"/>
    </source>
</evidence>
<gene>
    <name evidence="6" type="ORF">EV665_103419</name>
</gene>
<evidence type="ECO:0000256" key="4">
    <source>
        <dbReference type="SAM" id="MobiDB-lite"/>
    </source>
</evidence>
<keyword evidence="1" id="KW-0805">Transcription regulation</keyword>
<reference evidence="6 7" key="1">
    <citation type="submission" date="2019-03" db="EMBL/GenBank/DDBJ databases">
        <title>Genomic Encyclopedia of Type Strains, Phase IV (KMG-IV): sequencing the most valuable type-strain genomes for metagenomic binning, comparative biology and taxonomic classification.</title>
        <authorList>
            <person name="Goeker M."/>
        </authorList>
    </citation>
    <scope>NUCLEOTIDE SEQUENCE [LARGE SCALE GENOMIC DNA]</scope>
    <source>
        <strain evidence="6 7">DSM 18401</strain>
    </source>
</reference>
<evidence type="ECO:0000256" key="3">
    <source>
        <dbReference type="ARBA" id="ARBA00023163"/>
    </source>
</evidence>
<dbReference type="CDD" id="cd07377">
    <property type="entry name" value="WHTH_GntR"/>
    <property type="match status" value="1"/>
</dbReference>
<dbReference type="InterPro" id="IPR036390">
    <property type="entry name" value="WH_DNA-bd_sf"/>
</dbReference>
<evidence type="ECO:0000259" key="5">
    <source>
        <dbReference type="PROSITE" id="PS50949"/>
    </source>
</evidence>
<dbReference type="InterPro" id="IPR028082">
    <property type="entry name" value="Peripla_BP_I"/>
</dbReference>
<feature type="domain" description="HTH gntR-type" evidence="5">
    <location>
        <begin position="18"/>
        <end position="88"/>
    </location>
</feature>
<evidence type="ECO:0000313" key="6">
    <source>
        <dbReference type="EMBL" id="TCN47244.1"/>
    </source>
</evidence>
<organism evidence="6 7">
    <name type="scientific">Shinella granuli</name>
    <dbReference type="NCBI Taxonomy" id="323621"/>
    <lineage>
        <taxon>Bacteria</taxon>
        <taxon>Pseudomonadati</taxon>
        <taxon>Pseudomonadota</taxon>
        <taxon>Alphaproteobacteria</taxon>
        <taxon>Hyphomicrobiales</taxon>
        <taxon>Rhizobiaceae</taxon>
        <taxon>Shinella</taxon>
    </lineage>
</organism>
<keyword evidence="7" id="KW-1185">Reference proteome</keyword>
<dbReference type="GO" id="GO:0003677">
    <property type="term" value="F:DNA binding"/>
    <property type="evidence" value="ECO:0007669"/>
    <property type="project" value="UniProtKB-KW"/>
</dbReference>
<dbReference type="SUPFAM" id="SSF46785">
    <property type="entry name" value="Winged helix' DNA-binding domain"/>
    <property type="match status" value="1"/>
</dbReference>
<dbReference type="Pfam" id="PF00392">
    <property type="entry name" value="GntR"/>
    <property type="match status" value="1"/>
</dbReference>
<dbReference type="SUPFAM" id="SSF53822">
    <property type="entry name" value="Periplasmic binding protein-like I"/>
    <property type="match status" value="1"/>
</dbReference>
<dbReference type="Gene3D" id="3.40.50.2300">
    <property type="match status" value="2"/>
</dbReference>
<feature type="region of interest" description="Disordered" evidence="4">
    <location>
        <begin position="1"/>
        <end position="20"/>
    </location>
</feature>
<dbReference type="SMART" id="SM00345">
    <property type="entry name" value="HTH_GNTR"/>
    <property type="match status" value="1"/>
</dbReference>
<dbReference type="EMBL" id="SLVX01000003">
    <property type="protein sequence ID" value="TCN47244.1"/>
    <property type="molecule type" value="Genomic_DNA"/>
</dbReference>
<dbReference type="InterPro" id="IPR046335">
    <property type="entry name" value="LacI/GalR-like_sensor"/>
</dbReference>
<dbReference type="GO" id="GO:0045892">
    <property type="term" value="P:negative regulation of DNA-templated transcription"/>
    <property type="evidence" value="ECO:0007669"/>
    <property type="project" value="TreeGrafter"/>
</dbReference>
<dbReference type="Pfam" id="PF13377">
    <property type="entry name" value="Peripla_BP_3"/>
    <property type="match status" value="1"/>
</dbReference>
<dbReference type="PROSITE" id="PS50949">
    <property type="entry name" value="HTH_GNTR"/>
    <property type="match status" value="1"/>
</dbReference>
<dbReference type="PRINTS" id="PR00035">
    <property type="entry name" value="HTHGNTR"/>
</dbReference>
<comment type="caution">
    <text evidence="6">The sequence shown here is derived from an EMBL/GenBank/DDBJ whole genome shotgun (WGS) entry which is preliminary data.</text>
</comment>
<keyword evidence="2" id="KW-0238">DNA-binding</keyword>
<dbReference type="InterPro" id="IPR050679">
    <property type="entry name" value="Bact_HTH_transcr_reg"/>
</dbReference>
<accession>A0A4R2D5F2</accession>
<dbReference type="InterPro" id="IPR000524">
    <property type="entry name" value="Tscrpt_reg_HTH_GntR"/>
</dbReference>
<sequence length="386" mass="42008">MYPVGSNKKQTRIDDRGRPLRAASSHAVLASLRDQIARLDDGARLPTVRELMRSHQVSQATVQEALTRLREEGLLTSQVGRGTYVVKDGEAAAQDGADAARHLDSLLILSNASLNERCVLVQNHIVGHLSRTGSKVVQISYHNTGHLLDILTSVPDFDAAILQSHYENIPIRLLHLLQGKTRALVVDGNSVAGVDIDRVGTDWEEALDLALEHLSELGHRSIALVSLDSMAQPILSVRRAFDRLGRRHKAGWEHTESIALGGVLHPTQRVGDALKTALGALVDRHGRLPFTAMATLGISDSLGIRQCLTEMGISCPQDLSLVVLGHHDVPTEHFGFMSMAGSSYLAAARSLIEVIHKRIAAPREAPQIVYLDCLAEFRDSTGTPPR</sequence>
<protein>
    <submittedName>
        <fullName evidence="6">Substrate-binding family protein</fullName>
    </submittedName>
</protein>
<evidence type="ECO:0000256" key="1">
    <source>
        <dbReference type="ARBA" id="ARBA00023015"/>
    </source>
</evidence>
<dbReference type="InterPro" id="IPR036388">
    <property type="entry name" value="WH-like_DNA-bd_sf"/>
</dbReference>
<name>A0A4R2D5F2_SHIGR</name>
<dbReference type="PANTHER" id="PTHR44846">
    <property type="entry name" value="MANNOSYL-D-GLYCERATE TRANSPORT/METABOLISM SYSTEM REPRESSOR MNGR-RELATED"/>
    <property type="match status" value="1"/>
</dbReference>
<proteinExistence type="predicted"/>
<dbReference type="GO" id="GO:0003700">
    <property type="term" value="F:DNA-binding transcription factor activity"/>
    <property type="evidence" value="ECO:0007669"/>
    <property type="project" value="InterPro"/>
</dbReference>
<keyword evidence="3" id="KW-0804">Transcription</keyword>
<evidence type="ECO:0000313" key="7">
    <source>
        <dbReference type="Proteomes" id="UP000295351"/>
    </source>
</evidence>